<evidence type="ECO:0000313" key="6">
    <source>
        <dbReference type="Proteomes" id="UP000006640"/>
    </source>
</evidence>
<gene>
    <name evidence="5" type="ordered locus">Tbis_1021</name>
</gene>
<dbReference type="PANTHER" id="PTHR42976">
    <property type="entry name" value="BIFUNCTIONAL CHITINASE/LYSOZYME-RELATED"/>
    <property type="match status" value="1"/>
</dbReference>
<dbReference type="EMBL" id="CP001874">
    <property type="protein sequence ID" value="ADG87744.1"/>
    <property type="molecule type" value="Genomic_DNA"/>
</dbReference>
<dbReference type="PANTHER" id="PTHR42976:SF1">
    <property type="entry name" value="GH18 DOMAIN-CONTAINING PROTEIN-RELATED"/>
    <property type="match status" value="1"/>
</dbReference>
<sequence>MRGPLGLGVAAALVLSGLFTGTAHAENLVTNPGFESGLSGWTCSPASGAQAVSSPVHAGSRALAATPTSSDHARCEQTISVRPSTTYTLSAWVRGNYVFLGATGDQVNAQTWASPGSAWTRLTTSFTTGPSTGSVTVYLHGWYGQGTYHADDVELDGGHPAPSPSPSQSPSPGESPSPSPSVPPSPSPSPSASPSPGTPPAGEITFAPYIDITMPTPSLTDAYQATGVKHYTLAFVLGDSTGCNPSWGGTIPIDDPRIINDVRALQARGGQVIVATGGALGPYLEHVCATPAALLAAYKKALDTVGTNHLDVDIEASIDAHKVNTALKQLQDERGTTISYTLRVQGQDYGVDPFSVQILQDAAAKGLEVLVNPMLMNFGHTGNWGEAMVSAAEATLGQMREIWPGKSEAQLKRMLGLTPMIGRNDTGPITTQADARTLLSYAQANHVGRIAFWSVGRDNGGCPDGTLSPTCSGIAQSPYEFTRIFAAYTG</sequence>
<dbReference type="InterPro" id="IPR008979">
    <property type="entry name" value="Galactose-bd-like_sf"/>
</dbReference>
<dbReference type="InterPro" id="IPR052750">
    <property type="entry name" value="GH18_Chitinase"/>
</dbReference>
<dbReference type="CAZy" id="CBM16">
    <property type="family name" value="Carbohydrate-Binding Module Family 16"/>
</dbReference>
<dbReference type="eggNOG" id="COG4733">
    <property type="taxonomic scope" value="Bacteria"/>
</dbReference>
<evidence type="ECO:0000259" key="4">
    <source>
        <dbReference type="Pfam" id="PF02018"/>
    </source>
</evidence>
<dbReference type="STRING" id="469371.Tbis_1021"/>
<feature type="domain" description="CBM-cenC" evidence="4">
    <location>
        <begin position="27"/>
        <end position="142"/>
    </location>
</feature>
<dbReference type="SUPFAM" id="SSF51445">
    <property type="entry name" value="(Trans)glycosidases"/>
    <property type="match status" value="1"/>
</dbReference>
<dbReference type="Proteomes" id="UP000006640">
    <property type="component" value="Chromosome"/>
</dbReference>
<evidence type="ECO:0000256" key="2">
    <source>
        <dbReference type="SAM" id="MobiDB-lite"/>
    </source>
</evidence>
<evidence type="ECO:0000256" key="1">
    <source>
        <dbReference type="ARBA" id="ARBA00022801"/>
    </source>
</evidence>
<dbReference type="CDD" id="cd06543">
    <property type="entry name" value="GH18_PF-ChiA-like"/>
    <property type="match status" value="1"/>
</dbReference>
<proteinExistence type="predicted"/>
<accession>D6Y7S5</accession>
<keyword evidence="1" id="KW-0378">Hydrolase</keyword>
<dbReference type="KEGG" id="tbi:Tbis_1021"/>
<evidence type="ECO:0000313" key="5">
    <source>
        <dbReference type="EMBL" id="ADG87744.1"/>
    </source>
</evidence>
<dbReference type="SUPFAM" id="SSF49785">
    <property type="entry name" value="Galactose-binding domain-like"/>
    <property type="match status" value="1"/>
</dbReference>
<dbReference type="eggNOG" id="COG3325">
    <property type="taxonomic scope" value="Bacteria"/>
</dbReference>
<name>D6Y7S5_THEBD</name>
<dbReference type="Gene3D" id="2.60.120.260">
    <property type="entry name" value="Galactose-binding domain-like"/>
    <property type="match status" value="1"/>
</dbReference>
<keyword evidence="6" id="KW-1185">Reference proteome</keyword>
<dbReference type="InterPro" id="IPR003305">
    <property type="entry name" value="CenC_carb-bd"/>
</dbReference>
<dbReference type="OrthoDB" id="99456at2"/>
<dbReference type="Gene3D" id="3.20.20.80">
    <property type="entry name" value="Glycosidases"/>
    <property type="match status" value="1"/>
</dbReference>
<feature type="compositionally biased region" description="Pro residues" evidence="2">
    <location>
        <begin position="161"/>
        <end position="199"/>
    </location>
</feature>
<dbReference type="HOGENOM" id="CLU_019399_4_1_11"/>
<feature type="signal peptide" evidence="3">
    <location>
        <begin position="1"/>
        <end position="25"/>
    </location>
</feature>
<dbReference type="GO" id="GO:0016798">
    <property type="term" value="F:hydrolase activity, acting on glycosyl bonds"/>
    <property type="evidence" value="ECO:0007669"/>
    <property type="project" value="InterPro"/>
</dbReference>
<evidence type="ECO:0000256" key="3">
    <source>
        <dbReference type="SAM" id="SignalP"/>
    </source>
</evidence>
<reference evidence="5 6" key="1">
    <citation type="submission" date="2010-01" db="EMBL/GenBank/DDBJ databases">
        <title>The complete genome of Thermobispora bispora DSM 43833.</title>
        <authorList>
            <consortium name="US DOE Joint Genome Institute (JGI-PGF)"/>
            <person name="Lucas S."/>
            <person name="Copeland A."/>
            <person name="Lapidus A."/>
            <person name="Glavina del Rio T."/>
            <person name="Dalin E."/>
            <person name="Tice H."/>
            <person name="Bruce D."/>
            <person name="Goodwin L."/>
            <person name="Pitluck S."/>
            <person name="Kyrpides N."/>
            <person name="Mavromatis K."/>
            <person name="Ivanova N."/>
            <person name="Mikhailova N."/>
            <person name="Chertkov O."/>
            <person name="Brettin T."/>
            <person name="Detter J.C."/>
            <person name="Han C."/>
            <person name="Larimer F."/>
            <person name="Land M."/>
            <person name="Hauser L."/>
            <person name="Markowitz V."/>
            <person name="Cheng J.-F."/>
            <person name="Hugenholtz P."/>
            <person name="Woyke T."/>
            <person name="Wu D."/>
            <person name="Jando M."/>
            <person name="Schneider S."/>
            <person name="Klenk H.-P."/>
            <person name="Eisen J.A."/>
        </authorList>
    </citation>
    <scope>NUCLEOTIDE SEQUENCE [LARGE SCALE GENOMIC DNA]</scope>
    <source>
        <strain evidence="6">ATCC 19993 / DSM 43833 / CBS 139.67 / JCM 10125 / KCTC 9307 / NBRC 14880 / R51</strain>
    </source>
</reference>
<keyword evidence="3" id="KW-0732">Signal</keyword>
<organism evidence="5 6">
    <name type="scientific">Thermobispora bispora (strain ATCC 19993 / DSM 43833 / CBS 139.67 / JCM 10125 / KCTC 9307 / NBRC 14880 / R51)</name>
    <dbReference type="NCBI Taxonomy" id="469371"/>
    <lineage>
        <taxon>Bacteria</taxon>
        <taxon>Bacillati</taxon>
        <taxon>Actinomycetota</taxon>
        <taxon>Actinomycetes</taxon>
        <taxon>Streptosporangiales</taxon>
        <taxon>Streptosporangiaceae</taxon>
        <taxon>Thermobispora</taxon>
    </lineage>
</organism>
<feature type="region of interest" description="Disordered" evidence="2">
    <location>
        <begin position="150"/>
        <end position="204"/>
    </location>
</feature>
<dbReference type="Pfam" id="PF02018">
    <property type="entry name" value="CBM_4_9"/>
    <property type="match status" value="1"/>
</dbReference>
<dbReference type="InterPro" id="IPR017853">
    <property type="entry name" value="GH"/>
</dbReference>
<protein>
    <submittedName>
        <fullName evidence="5">Carbohydrate-binding CenC domain protein</fullName>
    </submittedName>
</protein>
<feature type="chain" id="PRO_5003090914" evidence="3">
    <location>
        <begin position="26"/>
        <end position="490"/>
    </location>
</feature>
<dbReference type="AlphaFoldDB" id="D6Y7S5"/>
<dbReference type="RefSeq" id="WP_013131277.1">
    <property type="nucleotide sequence ID" value="NC_014165.1"/>
</dbReference>
<dbReference type="CAZy" id="GH18">
    <property type="family name" value="Glycoside Hydrolase Family 18"/>
</dbReference>